<feature type="coiled-coil region" evidence="4">
    <location>
        <begin position="255"/>
        <end position="338"/>
    </location>
</feature>
<evidence type="ECO:0000256" key="3">
    <source>
        <dbReference type="ARBA" id="ARBA00023128"/>
    </source>
</evidence>
<feature type="region of interest" description="Disordered" evidence="5">
    <location>
        <begin position="560"/>
        <end position="646"/>
    </location>
</feature>
<reference evidence="7 8" key="1">
    <citation type="submission" date="2024-07" db="EMBL/GenBank/DDBJ databases">
        <title>Enhanced genomic and transcriptomic resources for Trichinella pseudospiralis and T. spiralis underpin the discovery of pronounced molecular differences between stages and species.</title>
        <authorList>
            <person name="Pasi K.K."/>
            <person name="La Rosa G."/>
            <person name="Gomez-Morales M.A."/>
            <person name="Tosini F."/>
            <person name="Sumanam S."/>
            <person name="Young N.D."/>
            <person name="Chang B.C."/>
            <person name="Robin G.B."/>
        </authorList>
    </citation>
    <scope>NUCLEOTIDE SEQUENCE [LARGE SCALE GENOMIC DNA]</scope>
    <source>
        <strain evidence="7">ISS534</strain>
    </source>
</reference>
<feature type="compositionally biased region" description="Low complexity" evidence="5">
    <location>
        <begin position="594"/>
        <end position="606"/>
    </location>
</feature>
<sequence>MADKHYLNEVKEFIDSAELRCNGDYQFEAGSRRLTSSNGLHIFESIPHCSSVEHQSLCAAKLSNEESVSNYDIQRAVDYLSFQIELLYVLTVIVLSRLYSFYNNHKMKLSVVRKFGAVVQKKTTTFKHVEVRSHLERWPVVVKCHEQLKNLSISFVVLVYVLILFEEKKRSVSGIFFHLSVMSSLLDDDFSRNFDNLFSINSLCFEKFTEKQMLVNIFDLHHSQQEREVMKSDDDSDSNEVYMAAQVGLILLKRNGELEKTNESLEKKLVEANEEMTQLKHELQLKLSLLRALAEEEEDQIINDSYYGLSYQDLQAKMKNLEEQNQKLQLEISHLKDIVASSVDREELLAVRYCKQRSDSQSKIQNLCEQLNEGKQVCMLQQSFLENLHKEIEDLHLLNSKLREENAELSQQLQSFQSMYTAVKTEMQKMERRYEALWDSLIEAESETKTLVANSDIELSGIQCGSAYVSLATELMNHCERNKTRRSKSPVSFQTNTNTTKLMKKALKWQLAMDSPTSVKFTVPVSSMLVRSPPAMEMPSPLMMIESTTPLPVSKIPLEPMTMIKSTPPPIQKKSSKPLMMIESTPPPPPSPPSSSSLGQSPWQSPAPLEMVDETDRSRCSELDPPSSESVSSRCPTPEYGVPGVPGTKDLVRAIRRLKLKALQRSLSKQTTNPDEEIAASADVDHPVEVEDSGGLLGRIQRWLTCSLMPSCDKTLPQWSAACFVNTTGTYSFVNSQVLHPQVDSRLYNVPGLSFASKLAFGSYPLISAPLIVSSSRCCSCGQEVNSFDLVNNANTKRGTVVVNGGDSACLWTAEPGSATNCTWVRHMVVMPVFTKLYTDDANQNTGNKAE</sequence>
<gene>
    <name evidence="7" type="ORF">TSPI_00152</name>
</gene>
<keyword evidence="8" id="KW-1185">Reference proteome</keyword>
<dbReference type="InterPro" id="IPR006933">
    <property type="entry name" value="HAP1_N"/>
</dbReference>
<evidence type="ECO:0000256" key="5">
    <source>
        <dbReference type="SAM" id="MobiDB-lite"/>
    </source>
</evidence>
<dbReference type="PANTHER" id="PTHR15751">
    <property type="entry name" value="TRAFFICKING KINESIN-BINDING PROTEIN"/>
    <property type="match status" value="1"/>
</dbReference>
<evidence type="ECO:0000256" key="4">
    <source>
        <dbReference type="SAM" id="Coils"/>
    </source>
</evidence>
<evidence type="ECO:0000256" key="1">
    <source>
        <dbReference type="ARBA" id="ARBA00004173"/>
    </source>
</evidence>
<evidence type="ECO:0000313" key="7">
    <source>
        <dbReference type="EMBL" id="KAL1242546.1"/>
    </source>
</evidence>
<comment type="caution">
    <text evidence="7">The sequence shown here is derived from an EMBL/GenBank/DDBJ whole genome shotgun (WGS) entry which is preliminary data.</text>
</comment>
<proteinExistence type="predicted"/>
<keyword evidence="3" id="KW-0496">Mitochondrion</keyword>
<dbReference type="EMBL" id="JBEUSY010000197">
    <property type="protein sequence ID" value="KAL1242546.1"/>
    <property type="molecule type" value="Genomic_DNA"/>
</dbReference>
<dbReference type="PANTHER" id="PTHR15751:SF12">
    <property type="entry name" value="TRAFFICKING KINESIN-BINDING PROTEIN MILT"/>
    <property type="match status" value="1"/>
</dbReference>
<feature type="coiled-coil region" evidence="4">
    <location>
        <begin position="385"/>
        <end position="433"/>
    </location>
</feature>
<dbReference type="InterPro" id="IPR051946">
    <property type="entry name" value="Intracell_Traff-Reg"/>
</dbReference>
<dbReference type="Pfam" id="PF04849">
    <property type="entry name" value="HAP1_N"/>
    <property type="match status" value="1"/>
</dbReference>
<keyword evidence="2 4" id="KW-0175">Coiled coil</keyword>
<evidence type="ECO:0000256" key="2">
    <source>
        <dbReference type="ARBA" id="ARBA00023054"/>
    </source>
</evidence>
<dbReference type="Proteomes" id="UP001558632">
    <property type="component" value="Unassembled WGS sequence"/>
</dbReference>
<evidence type="ECO:0000259" key="6">
    <source>
        <dbReference type="SMART" id="SM01424"/>
    </source>
</evidence>
<evidence type="ECO:0000313" key="8">
    <source>
        <dbReference type="Proteomes" id="UP001558632"/>
    </source>
</evidence>
<dbReference type="SMART" id="SM01424">
    <property type="entry name" value="HAP1_N"/>
    <property type="match status" value="1"/>
</dbReference>
<protein>
    <submittedName>
        <fullName evidence="7">Trafficking kinesin-binding protein</fullName>
    </submittedName>
</protein>
<comment type="subcellular location">
    <subcellularLocation>
        <location evidence="1">Mitochondrion</location>
    </subcellularLocation>
</comment>
<name>A0ABR3KSB9_TRISP</name>
<organism evidence="7 8">
    <name type="scientific">Trichinella spiralis</name>
    <name type="common">Trichina worm</name>
    <dbReference type="NCBI Taxonomy" id="6334"/>
    <lineage>
        <taxon>Eukaryota</taxon>
        <taxon>Metazoa</taxon>
        <taxon>Ecdysozoa</taxon>
        <taxon>Nematoda</taxon>
        <taxon>Enoplea</taxon>
        <taxon>Dorylaimia</taxon>
        <taxon>Trichinellida</taxon>
        <taxon>Trichinellidae</taxon>
        <taxon>Trichinella</taxon>
    </lineage>
</organism>
<feature type="domain" description="HAP1 N-terminal" evidence="6">
    <location>
        <begin position="209"/>
        <end position="454"/>
    </location>
</feature>
<accession>A0ABR3KSB9</accession>